<gene>
    <name evidence="3" type="ORF">PIIN_09401</name>
</gene>
<dbReference type="InParanoid" id="G4TVS5"/>
<dbReference type="Pfam" id="PF12937">
    <property type="entry name" value="F-box-like"/>
    <property type="match status" value="1"/>
</dbReference>
<dbReference type="CDD" id="cd09917">
    <property type="entry name" value="F-box_SF"/>
    <property type="match status" value="1"/>
</dbReference>
<feature type="coiled-coil region" evidence="1">
    <location>
        <begin position="17"/>
        <end position="44"/>
    </location>
</feature>
<feature type="domain" description="F-box" evidence="2">
    <location>
        <begin position="72"/>
        <end position="122"/>
    </location>
</feature>
<dbReference type="OrthoDB" id="3232608at2759"/>
<organism evidence="3 4">
    <name type="scientific">Serendipita indica (strain DSM 11827)</name>
    <name type="common">Root endophyte fungus</name>
    <name type="synonym">Piriformospora indica</name>
    <dbReference type="NCBI Taxonomy" id="1109443"/>
    <lineage>
        <taxon>Eukaryota</taxon>
        <taxon>Fungi</taxon>
        <taxon>Dikarya</taxon>
        <taxon>Basidiomycota</taxon>
        <taxon>Agaricomycotina</taxon>
        <taxon>Agaricomycetes</taxon>
        <taxon>Sebacinales</taxon>
        <taxon>Serendipitaceae</taxon>
        <taxon>Serendipita</taxon>
    </lineage>
</organism>
<proteinExistence type="predicted"/>
<comment type="caution">
    <text evidence="3">The sequence shown here is derived from an EMBL/GenBank/DDBJ whole genome shotgun (WGS) entry which is preliminary data.</text>
</comment>
<dbReference type="PROSITE" id="PS50181">
    <property type="entry name" value="FBOX"/>
    <property type="match status" value="1"/>
</dbReference>
<dbReference type="Proteomes" id="UP000007148">
    <property type="component" value="Unassembled WGS sequence"/>
</dbReference>
<dbReference type="InterPro" id="IPR001810">
    <property type="entry name" value="F-box_dom"/>
</dbReference>
<dbReference type="InterPro" id="IPR036047">
    <property type="entry name" value="F-box-like_dom_sf"/>
</dbReference>
<keyword evidence="4" id="KW-1185">Reference proteome</keyword>
<dbReference type="AlphaFoldDB" id="G4TVS5"/>
<name>G4TVS5_SERID</name>
<dbReference type="SUPFAM" id="SSF52047">
    <property type="entry name" value="RNI-like"/>
    <property type="match status" value="1"/>
</dbReference>
<dbReference type="EMBL" id="CAFZ01000446">
    <property type="protein sequence ID" value="CCA75418.1"/>
    <property type="molecule type" value="Genomic_DNA"/>
</dbReference>
<protein>
    <recommendedName>
        <fullName evidence="2">F-box domain-containing protein</fullName>
    </recommendedName>
</protein>
<keyword evidence="1" id="KW-0175">Coiled coil</keyword>
<evidence type="ECO:0000313" key="4">
    <source>
        <dbReference type="Proteomes" id="UP000007148"/>
    </source>
</evidence>
<sequence length="481" mass="55807">MESLEEHLRNLRQAVTIQVTQLSLEQWQREADRLEQQWLHAKAQCAFFSQELQSYTLQRWHLTGQYRTPRPKTSLLDLPDELLCEIIEYTTHLLHPFIRSLLLVCKRFHRIIMGTSSLWARIELIFPEDLMDMFLPTKEYIDACLERSRGRLLDVIVKFPRYTTTTDYALDQILTKMTPVLGPDGAVDLQSALYEVDWECDSSVVRDRITQMENLVKILVGSTGENMLRWGSLHVTLSEERWGGILLWKMEDNPAPNLHSLEIMNMHFLADWFHEEDASIAEMPQLRSLKTDRLCLHWFVSLPTTLTLLDTTYEDGLIFDHLCSLQQLQHLCIRDATASSSYKEDPITLSHLSELHIYGNVDRILAILVTPRLEGLYIWSSQARMTQRLPSVPVIEWNFEGIKVEETLGLSQRIALTSIFENISKTRRLCLQGFRVELIDEIGNRLKRERGFSESLKVVEARTGNARATICEWDEMGSMTL</sequence>
<evidence type="ECO:0000259" key="2">
    <source>
        <dbReference type="PROSITE" id="PS50181"/>
    </source>
</evidence>
<dbReference type="HOGENOM" id="CLU_577603_0_0_1"/>
<reference evidence="3 4" key="1">
    <citation type="journal article" date="2011" name="PLoS Pathog.">
        <title>Endophytic Life Strategies Decoded by Genome and Transcriptome Analyses of the Mutualistic Root Symbiont Piriformospora indica.</title>
        <authorList>
            <person name="Zuccaro A."/>
            <person name="Lahrmann U."/>
            <person name="Guldener U."/>
            <person name="Langen G."/>
            <person name="Pfiffi S."/>
            <person name="Biedenkopf D."/>
            <person name="Wong P."/>
            <person name="Samans B."/>
            <person name="Grimm C."/>
            <person name="Basiewicz M."/>
            <person name="Murat C."/>
            <person name="Martin F."/>
            <person name="Kogel K.H."/>
        </authorList>
    </citation>
    <scope>NUCLEOTIDE SEQUENCE [LARGE SCALE GENOMIC DNA]</scope>
    <source>
        <strain evidence="3 4">DSM 11827</strain>
    </source>
</reference>
<dbReference type="Gene3D" id="1.20.1280.50">
    <property type="match status" value="1"/>
</dbReference>
<accession>G4TVS5</accession>
<dbReference type="SUPFAM" id="SSF81383">
    <property type="entry name" value="F-box domain"/>
    <property type="match status" value="1"/>
</dbReference>
<evidence type="ECO:0000256" key="1">
    <source>
        <dbReference type="SAM" id="Coils"/>
    </source>
</evidence>
<evidence type="ECO:0000313" key="3">
    <source>
        <dbReference type="EMBL" id="CCA75418.1"/>
    </source>
</evidence>